<dbReference type="GO" id="GO:0015628">
    <property type="term" value="P:protein secretion by the type II secretion system"/>
    <property type="evidence" value="ECO:0007669"/>
    <property type="project" value="InterPro"/>
</dbReference>
<evidence type="ECO:0000313" key="7">
    <source>
        <dbReference type="EMBL" id="GEQ23355.1"/>
    </source>
</evidence>
<comment type="subcellular location">
    <subcellularLocation>
        <location evidence="1">Membrane</location>
        <topology evidence="1">Single-pass membrane protein</topology>
    </subcellularLocation>
</comment>
<dbReference type="InterPro" id="IPR000983">
    <property type="entry name" value="Bac_GSPG_pilin"/>
</dbReference>
<evidence type="ECO:0000256" key="3">
    <source>
        <dbReference type="ARBA" id="ARBA00022692"/>
    </source>
</evidence>
<evidence type="ECO:0000256" key="4">
    <source>
        <dbReference type="ARBA" id="ARBA00022989"/>
    </source>
</evidence>
<dbReference type="PANTHER" id="PTHR30093:SF44">
    <property type="entry name" value="TYPE II SECRETION SYSTEM CORE PROTEIN G"/>
    <property type="match status" value="1"/>
</dbReference>
<dbReference type="SUPFAM" id="SSF54523">
    <property type="entry name" value="Pili subunits"/>
    <property type="match status" value="1"/>
</dbReference>
<evidence type="ECO:0000313" key="8">
    <source>
        <dbReference type="Proteomes" id="UP000321089"/>
    </source>
</evidence>
<dbReference type="AlphaFoldDB" id="A0A512TSY2"/>
<dbReference type="GO" id="GO:0015627">
    <property type="term" value="C:type II protein secretion system complex"/>
    <property type="evidence" value="ECO:0007669"/>
    <property type="project" value="InterPro"/>
</dbReference>
<dbReference type="Gene3D" id="3.30.700.10">
    <property type="entry name" value="Glycoprotein, Type 4 Pilin"/>
    <property type="match status" value="1"/>
</dbReference>
<keyword evidence="2" id="KW-0488">Methylation</keyword>
<dbReference type="PRINTS" id="PR00813">
    <property type="entry name" value="BCTERIALGSPG"/>
</dbReference>
<dbReference type="Pfam" id="PF07963">
    <property type="entry name" value="N_methyl"/>
    <property type="match status" value="1"/>
</dbReference>
<dbReference type="NCBIfam" id="TIGR02532">
    <property type="entry name" value="IV_pilin_GFxxxE"/>
    <property type="match status" value="1"/>
</dbReference>
<comment type="caution">
    <text evidence="7">The sequence shown here is derived from an EMBL/GenBank/DDBJ whole genome shotgun (WGS) entry which is preliminary data.</text>
</comment>
<dbReference type="PANTHER" id="PTHR30093">
    <property type="entry name" value="GENERAL SECRETION PATHWAY PROTEIN G"/>
    <property type="match status" value="1"/>
</dbReference>
<keyword evidence="3 6" id="KW-0812">Transmembrane</keyword>
<reference evidence="7 8" key="1">
    <citation type="submission" date="2019-07" db="EMBL/GenBank/DDBJ databases">
        <title>Whole genome shotgun sequence of Clostridium butyricum NBRC 3858.</title>
        <authorList>
            <person name="Hosoyama A."/>
            <person name="Uohara A."/>
            <person name="Ohji S."/>
            <person name="Ichikawa N."/>
        </authorList>
    </citation>
    <scope>NUCLEOTIDE SEQUENCE [LARGE SCALE GENOMIC DNA]</scope>
    <source>
        <strain evidence="7 8">NBRC 3858</strain>
    </source>
</reference>
<proteinExistence type="predicted"/>
<dbReference type="Proteomes" id="UP000321089">
    <property type="component" value="Unassembled WGS sequence"/>
</dbReference>
<evidence type="ECO:0000256" key="6">
    <source>
        <dbReference type="SAM" id="Phobius"/>
    </source>
</evidence>
<evidence type="ECO:0000256" key="2">
    <source>
        <dbReference type="ARBA" id="ARBA00022481"/>
    </source>
</evidence>
<keyword evidence="5 6" id="KW-0472">Membrane</keyword>
<dbReference type="GO" id="GO:0016020">
    <property type="term" value="C:membrane"/>
    <property type="evidence" value="ECO:0007669"/>
    <property type="project" value="UniProtKB-SubCell"/>
</dbReference>
<protein>
    <recommendedName>
        <fullName evidence="9">Type II secretion system protein</fullName>
    </recommendedName>
</protein>
<feature type="transmembrane region" description="Helical" evidence="6">
    <location>
        <begin position="21"/>
        <end position="43"/>
    </location>
</feature>
<name>A0A512TSY2_CLOBU</name>
<dbReference type="EMBL" id="BKBC01000103">
    <property type="protein sequence ID" value="GEQ23355.1"/>
    <property type="molecule type" value="Genomic_DNA"/>
</dbReference>
<dbReference type="InterPro" id="IPR012902">
    <property type="entry name" value="N_methyl_site"/>
</dbReference>
<gene>
    <name evidence="7" type="ORF">CBU02nite_38610</name>
</gene>
<evidence type="ECO:0000256" key="1">
    <source>
        <dbReference type="ARBA" id="ARBA00004167"/>
    </source>
</evidence>
<dbReference type="InterPro" id="IPR045584">
    <property type="entry name" value="Pilin-like"/>
</dbReference>
<sequence>MHLRESRKKQKKKKAFTIIELVVVMCIVGILASALIPQVGGYITEAKKMKVVDQSRSVVMAVDSYNLKNINQVADTVEIRTIKSNAGLNKYLNYDDVIKNLPEDITVKQCRDIVKGGEFTIDENEQLEKVTAVIQPDNLEIE</sequence>
<keyword evidence="4 6" id="KW-1133">Transmembrane helix</keyword>
<dbReference type="RefSeq" id="WP_024038787.1">
    <property type="nucleotide sequence ID" value="NZ_BKBC01000103.1"/>
</dbReference>
<evidence type="ECO:0008006" key="9">
    <source>
        <dbReference type="Google" id="ProtNLM"/>
    </source>
</evidence>
<accession>A0A512TSY2</accession>
<organism evidence="7 8">
    <name type="scientific">Clostridium butyricum</name>
    <dbReference type="NCBI Taxonomy" id="1492"/>
    <lineage>
        <taxon>Bacteria</taxon>
        <taxon>Bacillati</taxon>
        <taxon>Bacillota</taxon>
        <taxon>Clostridia</taxon>
        <taxon>Eubacteriales</taxon>
        <taxon>Clostridiaceae</taxon>
        <taxon>Clostridium</taxon>
    </lineage>
</organism>
<evidence type="ECO:0000256" key="5">
    <source>
        <dbReference type="ARBA" id="ARBA00023136"/>
    </source>
</evidence>